<name>A0A3P6TFG1_DIBLA</name>
<keyword evidence="3" id="KW-1185">Reference proteome</keyword>
<dbReference type="OrthoDB" id="6263915at2759"/>
<dbReference type="AlphaFoldDB" id="A0A3P6TFG1"/>
<evidence type="ECO:0008006" key="4">
    <source>
        <dbReference type="Google" id="ProtNLM"/>
    </source>
</evidence>
<keyword evidence="1" id="KW-0175">Coiled coil</keyword>
<gene>
    <name evidence="2" type="ORF">DILT_LOCUS3276</name>
</gene>
<dbReference type="Proteomes" id="UP000281553">
    <property type="component" value="Unassembled WGS sequence"/>
</dbReference>
<evidence type="ECO:0000313" key="2">
    <source>
        <dbReference type="EMBL" id="VDK81783.1"/>
    </source>
</evidence>
<accession>A0A3P6TFG1</accession>
<dbReference type="EMBL" id="UYRU01043402">
    <property type="protein sequence ID" value="VDK81783.1"/>
    <property type="molecule type" value="Genomic_DNA"/>
</dbReference>
<organism evidence="2 3">
    <name type="scientific">Dibothriocephalus latus</name>
    <name type="common">Fish tapeworm</name>
    <name type="synonym">Diphyllobothrium latum</name>
    <dbReference type="NCBI Taxonomy" id="60516"/>
    <lineage>
        <taxon>Eukaryota</taxon>
        <taxon>Metazoa</taxon>
        <taxon>Spiralia</taxon>
        <taxon>Lophotrochozoa</taxon>
        <taxon>Platyhelminthes</taxon>
        <taxon>Cestoda</taxon>
        <taxon>Eucestoda</taxon>
        <taxon>Diphyllobothriidea</taxon>
        <taxon>Diphyllobothriidae</taxon>
        <taxon>Dibothriocephalus</taxon>
    </lineage>
</organism>
<reference evidence="2 3" key="1">
    <citation type="submission" date="2018-11" db="EMBL/GenBank/DDBJ databases">
        <authorList>
            <consortium name="Pathogen Informatics"/>
        </authorList>
    </citation>
    <scope>NUCLEOTIDE SEQUENCE [LARGE SCALE GENOMIC DNA]</scope>
</reference>
<evidence type="ECO:0000256" key="1">
    <source>
        <dbReference type="SAM" id="Coils"/>
    </source>
</evidence>
<feature type="coiled-coil region" evidence="1">
    <location>
        <begin position="32"/>
        <end position="131"/>
    </location>
</feature>
<sequence length="168" mass="20265">MCKKVIFPLFLNPVLSPSLRVPSTPKEWLSQKERQEAERKYRQKAMDRLNAEQQQIKAAEEDKRRKASFQAWLHQKEVQKNWERLLKEREEEEKRQLQESRSREASEQAFKEWLRRKNREAQQRAKEGRERRRIGQAILLQRQRSGLLIRALQRANAGNLLYDVDPDF</sequence>
<proteinExistence type="predicted"/>
<evidence type="ECO:0000313" key="3">
    <source>
        <dbReference type="Proteomes" id="UP000281553"/>
    </source>
</evidence>
<protein>
    <recommendedName>
        <fullName evidence="4">Coiled-coil domain-containing protein 181</fullName>
    </recommendedName>
</protein>